<name>A0A1H5M492_9MICO</name>
<sequence>MNLRAFDESIEARRRALELTPGGVHSNVRLSAPNITFARGKGAWLWDVDGNDYVDYLLGQGPNFFGHAPDVLNRSVADAMSRGSVFGSQNVYENPAGEAFLDTVRWADQVRFGSSGTEVVQVALRLARALTGRDKFIRFEGHYHGWLDNVLVKTVNGIPSPASKGQVESHLTDSLMLRFNDLEAVETALAHRHTEVAAVILEPVMCNIGAIPPRPGYLEGVRELCTRYGVVLIFDEVVTGFRLAAGGAAERFGVVPDLATFGKAMAGGWPVAALAGTADLMESLGTGAVNHSGTFNASVGACAAVSASLAALRDDPPYARIEAHGHALMRGLRELGRRHGVPLRVQGLPMAFHVSFGDPEPVTNYEDLQMLDLDRYHRFAAELANQGVWVAGRGVWYVSTTHAEPELEAVLERVDGALEQLVRQEGHRA</sequence>
<dbReference type="PROSITE" id="PS00600">
    <property type="entry name" value="AA_TRANSFER_CLASS_3"/>
    <property type="match status" value="1"/>
</dbReference>
<comment type="cofactor">
    <cofactor evidence="1">
        <name>pyridoxal 5'-phosphate</name>
        <dbReference type="ChEBI" id="CHEBI:597326"/>
    </cofactor>
</comment>
<dbReference type="InterPro" id="IPR015422">
    <property type="entry name" value="PyrdxlP-dep_Trfase_small"/>
</dbReference>
<dbReference type="InterPro" id="IPR005814">
    <property type="entry name" value="Aminotrans_3"/>
</dbReference>
<dbReference type="GO" id="GO:0030170">
    <property type="term" value="F:pyridoxal phosphate binding"/>
    <property type="evidence" value="ECO:0007669"/>
    <property type="project" value="InterPro"/>
</dbReference>
<dbReference type="Pfam" id="PF00202">
    <property type="entry name" value="Aminotran_3"/>
    <property type="match status" value="1"/>
</dbReference>
<dbReference type="Proteomes" id="UP000199220">
    <property type="component" value="Unassembled WGS sequence"/>
</dbReference>
<dbReference type="InterPro" id="IPR049704">
    <property type="entry name" value="Aminotrans_3_PPA_site"/>
</dbReference>
<organism evidence="4 5">
    <name type="scientific">Ruania alba</name>
    <dbReference type="NCBI Taxonomy" id="648782"/>
    <lineage>
        <taxon>Bacteria</taxon>
        <taxon>Bacillati</taxon>
        <taxon>Actinomycetota</taxon>
        <taxon>Actinomycetes</taxon>
        <taxon>Micrococcales</taxon>
        <taxon>Ruaniaceae</taxon>
        <taxon>Ruania</taxon>
    </lineage>
</organism>
<accession>A0A1H5M492</accession>
<evidence type="ECO:0000256" key="1">
    <source>
        <dbReference type="ARBA" id="ARBA00001933"/>
    </source>
</evidence>
<dbReference type="Gene3D" id="3.40.640.10">
    <property type="entry name" value="Type I PLP-dependent aspartate aminotransferase-like (Major domain)"/>
    <property type="match status" value="1"/>
</dbReference>
<comment type="similarity">
    <text evidence="3">Belongs to the class-III pyridoxal-phosphate-dependent aminotransferase family.</text>
</comment>
<dbReference type="AlphaFoldDB" id="A0A1H5M492"/>
<evidence type="ECO:0000313" key="4">
    <source>
        <dbReference type="EMBL" id="SEE83587.1"/>
    </source>
</evidence>
<dbReference type="PANTHER" id="PTHR43713:SF3">
    <property type="entry name" value="GLUTAMATE-1-SEMIALDEHYDE 2,1-AMINOMUTASE 1, CHLOROPLASTIC-RELATED"/>
    <property type="match status" value="1"/>
</dbReference>
<gene>
    <name evidence="4" type="ORF">SAMN04488554_3118</name>
</gene>
<dbReference type="Gene3D" id="3.90.1150.10">
    <property type="entry name" value="Aspartate Aminotransferase, domain 1"/>
    <property type="match status" value="1"/>
</dbReference>
<dbReference type="EMBL" id="FNTX01000002">
    <property type="protein sequence ID" value="SEE83587.1"/>
    <property type="molecule type" value="Genomic_DNA"/>
</dbReference>
<dbReference type="PANTHER" id="PTHR43713">
    <property type="entry name" value="GLUTAMATE-1-SEMIALDEHYDE 2,1-AMINOMUTASE"/>
    <property type="match status" value="1"/>
</dbReference>
<evidence type="ECO:0000256" key="3">
    <source>
        <dbReference type="RuleBase" id="RU003560"/>
    </source>
</evidence>
<dbReference type="STRING" id="648782.SAMN04488554_3118"/>
<dbReference type="InterPro" id="IPR015421">
    <property type="entry name" value="PyrdxlP-dep_Trfase_major"/>
</dbReference>
<dbReference type="OrthoDB" id="9801052at2"/>
<keyword evidence="5" id="KW-1185">Reference proteome</keyword>
<dbReference type="GO" id="GO:0008483">
    <property type="term" value="F:transaminase activity"/>
    <property type="evidence" value="ECO:0007669"/>
    <property type="project" value="InterPro"/>
</dbReference>
<reference evidence="5" key="1">
    <citation type="submission" date="2016-10" db="EMBL/GenBank/DDBJ databases">
        <authorList>
            <person name="Varghese N."/>
            <person name="Submissions S."/>
        </authorList>
    </citation>
    <scope>NUCLEOTIDE SEQUENCE [LARGE SCALE GENOMIC DNA]</scope>
    <source>
        <strain evidence="5">DSM 21368</strain>
    </source>
</reference>
<evidence type="ECO:0000256" key="2">
    <source>
        <dbReference type="ARBA" id="ARBA00022898"/>
    </source>
</evidence>
<protein>
    <submittedName>
        <fullName evidence="4">Glutamate-1-semialdehyde 2,1-aminomutase</fullName>
    </submittedName>
</protein>
<evidence type="ECO:0000313" key="5">
    <source>
        <dbReference type="Proteomes" id="UP000199220"/>
    </source>
</evidence>
<dbReference type="SUPFAM" id="SSF53383">
    <property type="entry name" value="PLP-dependent transferases"/>
    <property type="match status" value="1"/>
</dbReference>
<dbReference type="InterPro" id="IPR015424">
    <property type="entry name" value="PyrdxlP-dep_Trfase"/>
</dbReference>
<keyword evidence="2 3" id="KW-0663">Pyridoxal phosphate</keyword>
<dbReference type="CDD" id="cd00610">
    <property type="entry name" value="OAT_like"/>
    <property type="match status" value="1"/>
</dbReference>
<proteinExistence type="inferred from homology"/>